<dbReference type="InterPro" id="IPR000290">
    <property type="entry name" value="Colicin_pyocin"/>
</dbReference>
<dbReference type="GO" id="GO:0030153">
    <property type="term" value="P:bacteriocin immunity"/>
    <property type="evidence" value="ECO:0007669"/>
    <property type="project" value="UniProtKB-KW"/>
</dbReference>
<reference evidence="4 5" key="2">
    <citation type="journal article" date="2017" name="Nat. Microbiol.">
        <title>Natural product diversity associated with the nematode symbionts Photorhabdus and Xenorhabdus.</title>
        <authorList>
            <person name="Tobias N.J."/>
            <person name="Wolff H."/>
            <person name="Djahanschiri B."/>
            <person name="Grundmann F."/>
            <person name="Kronenwerth M."/>
            <person name="Shi Y.M."/>
            <person name="Simonyi S."/>
            <person name="Grun P."/>
            <person name="Shapiro-Ilan D."/>
            <person name="Pidot S.J."/>
            <person name="Stinear T.P."/>
            <person name="Ebersberger I."/>
            <person name="Bode H.B."/>
        </authorList>
    </citation>
    <scope>NUCLEOTIDE SEQUENCE [LARGE SCALE GENOMIC DNA]</scope>
    <source>
        <strain evidence="4 5">DSM 17903</strain>
    </source>
</reference>
<name>A0A1V0M456_XENHO</name>
<reference evidence="3" key="1">
    <citation type="journal article" date="2017" name="J. Invertebr. Pathol.">
        <title>Identification and bacterial characteristics of Xenorhabdus hominickii ANU101 from an entomopathogenic nematode, Steinernema monticolum.</title>
        <authorList>
            <person name="Park Y."/>
            <person name="Kang S."/>
            <person name="Sadekuzzaman M."/>
            <person name="Kim H."/>
            <person name="Jung J.K."/>
            <person name="Kim Y."/>
        </authorList>
    </citation>
    <scope>NUCLEOTIDE SEQUENCE</scope>
    <source>
        <strain evidence="3">ANU101</strain>
        <plasmid evidence="3">unnamed1</plasmid>
    </source>
</reference>
<dbReference type="GO" id="GO:0015643">
    <property type="term" value="F:toxic substance binding"/>
    <property type="evidence" value="ECO:0007669"/>
    <property type="project" value="InterPro"/>
</dbReference>
<comment type="similarity">
    <text evidence="1">Belongs to the colicins ColE2/ColE8/ColE9 and pyocins S1/S2 family.</text>
</comment>
<dbReference type="InterPro" id="IPR035900">
    <property type="entry name" value="Colicin_E_sf"/>
</dbReference>
<organism evidence="3">
    <name type="scientific">Xenorhabdus hominickii</name>
    <dbReference type="NCBI Taxonomy" id="351679"/>
    <lineage>
        <taxon>Bacteria</taxon>
        <taxon>Pseudomonadati</taxon>
        <taxon>Pseudomonadota</taxon>
        <taxon>Gammaproteobacteria</taxon>
        <taxon>Enterobacterales</taxon>
        <taxon>Morganellaceae</taxon>
        <taxon>Xenorhabdus</taxon>
    </lineage>
</organism>
<evidence type="ECO:0000313" key="4">
    <source>
        <dbReference type="EMBL" id="PHM52362.1"/>
    </source>
</evidence>
<evidence type="ECO:0000256" key="2">
    <source>
        <dbReference type="ARBA" id="ARBA00023025"/>
    </source>
</evidence>
<dbReference type="Proteomes" id="UP000225433">
    <property type="component" value="Unassembled WGS sequence"/>
</dbReference>
<dbReference type="EMBL" id="KX517798">
    <property type="protein sequence ID" value="ARD69648.1"/>
    <property type="molecule type" value="Genomic_DNA"/>
</dbReference>
<proteinExistence type="inferred from homology"/>
<dbReference type="Gene3D" id="1.10.1200.20">
    <property type="entry name" value="Colicin E immunity protein"/>
    <property type="match status" value="1"/>
</dbReference>
<dbReference type="RefSeq" id="WP_099139875.1">
    <property type="nucleotide sequence ID" value="NZ_CAWNQJ010000123.1"/>
</dbReference>
<dbReference type="Pfam" id="PF01320">
    <property type="entry name" value="Colicin_Pyocin"/>
    <property type="match status" value="1"/>
</dbReference>
<accession>A0A1V0M456</accession>
<evidence type="ECO:0000256" key="1">
    <source>
        <dbReference type="ARBA" id="ARBA00009346"/>
    </source>
</evidence>
<dbReference type="CDD" id="cd16363">
    <property type="entry name" value="Col_Im_like"/>
    <property type="match status" value="1"/>
</dbReference>
<keyword evidence="2" id="KW-0079">Bacteriocin immunity</keyword>
<dbReference type="EMBL" id="NJAI01000009">
    <property type="protein sequence ID" value="PHM52362.1"/>
    <property type="molecule type" value="Genomic_DNA"/>
</dbReference>
<sequence>MSKNKLEDYTEAEFLAFVTKIFNSDHDTEQQDVDAVTEFEHLTQHPDGSDVIFYPEEGEDDSPEGVLARVKKWRTENHLPLFKK</sequence>
<dbReference type="PRINTS" id="PR01299">
    <property type="entry name" value="PYOCIN"/>
</dbReference>
<dbReference type="SUPFAM" id="SSF47345">
    <property type="entry name" value="Colicin E immunity proteins"/>
    <property type="match status" value="1"/>
</dbReference>
<protein>
    <submittedName>
        <fullName evidence="4">Colicin E2 immunity protein</fullName>
    </submittedName>
    <submittedName>
        <fullName evidence="3">Colicin-E9 immunity protein</fullName>
    </submittedName>
</protein>
<evidence type="ECO:0000313" key="5">
    <source>
        <dbReference type="Proteomes" id="UP000225433"/>
    </source>
</evidence>
<dbReference type="AlphaFoldDB" id="A0A1V0M456"/>
<geneLocation type="plasmid" evidence="3">
    <name>unnamed1</name>
</geneLocation>
<gene>
    <name evidence="4" type="ORF">Xhom_04439</name>
</gene>
<keyword evidence="3" id="KW-0614">Plasmid</keyword>
<evidence type="ECO:0000313" key="3">
    <source>
        <dbReference type="EMBL" id="ARD69648.1"/>
    </source>
</evidence>